<evidence type="ECO:0000313" key="2">
    <source>
        <dbReference type="EMBL" id="QHL87348.1"/>
    </source>
</evidence>
<evidence type="ECO:0000313" key="3">
    <source>
        <dbReference type="Proteomes" id="UP000464214"/>
    </source>
</evidence>
<accession>A0A6P1NZD7</accession>
<dbReference type="KEGG" id="nib:GU926_07835"/>
<sequence length="158" mass="18059">MKNTFCFLLLFLPLSGCKSSVEPEQIKFGASICFGSCPVFTMDIKRDGTATYNAILYNDVKGQYETVVKKPQLDSLFILVNKADILSLNNEYEIESTDHPTYHLNVKLKDGQVKAIIDYGPSGPDELQEVYDFIFILRKSQDWKESKLIDTTEPWPKY</sequence>
<dbReference type="RefSeq" id="WP_160690660.1">
    <property type="nucleotide sequence ID" value="NZ_CP047897.1"/>
</dbReference>
<dbReference type="AlphaFoldDB" id="A0A6P1NZD7"/>
<protein>
    <recommendedName>
        <fullName evidence="1">DUF6438 domain-containing protein</fullName>
    </recommendedName>
</protein>
<feature type="domain" description="DUF6438" evidence="1">
    <location>
        <begin position="25"/>
        <end position="134"/>
    </location>
</feature>
<organism evidence="2 3">
    <name type="scientific">Nibribacter ruber</name>
    <dbReference type="NCBI Taxonomy" id="2698458"/>
    <lineage>
        <taxon>Bacteria</taxon>
        <taxon>Pseudomonadati</taxon>
        <taxon>Bacteroidota</taxon>
        <taxon>Cytophagia</taxon>
        <taxon>Cytophagales</taxon>
        <taxon>Hymenobacteraceae</taxon>
        <taxon>Nibribacter</taxon>
    </lineage>
</organism>
<dbReference type="Pfam" id="PF20033">
    <property type="entry name" value="DUF6438"/>
    <property type="match status" value="1"/>
</dbReference>
<evidence type="ECO:0000259" key="1">
    <source>
        <dbReference type="Pfam" id="PF20033"/>
    </source>
</evidence>
<proteinExistence type="predicted"/>
<gene>
    <name evidence="2" type="ORF">GU926_07835</name>
</gene>
<reference evidence="2 3" key="1">
    <citation type="submission" date="2020-01" db="EMBL/GenBank/DDBJ databases">
        <authorList>
            <person name="Kim M."/>
        </authorList>
    </citation>
    <scope>NUCLEOTIDE SEQUENCE [LARGE SCALE GENOMIC DNA]</scope>
    <source>
        <strain evidence="2 3">BT10</strain>
    </source>
</reference>
<keyword evidence="3" id="KW-1185">Reference proteome</keyword>
<dbReference type="Proteomes" id="UP000464214">
    <property type="component" value="Chromosome"/>
</dbReference>
<dbReference type="InterPro" id="IPR045497">
    <property type="entry name" value="DUF6438"/>
</dbReference>
<dbReference type="EMBL" id="CP047897">
    <property type="protein sequence ID" value="QHL87348.1"/>
    <property type="molecule type" value="Genomic_DNA"/>
</dbReference>
<name>A0A6P1NZD7_9BACT</name>